<name>A0A366Y591_9BACI</name>
<comment type="caution">
    <text evidence="2">The sequence shown here is derived from an EMBL/GenBank/DDBJ whole genome shotgun (WGS) entry which is preliminary data.</text>
</comment>
<dbReference type="Proteomes" id="UP000253314">
    <property type="component" value="Unassembled WGS sequence"/>
</dbReference>
<protein>
    <recommendedName>
        <fullName evidence="4">Type 4 fimbrial biogenesis protein PilX N-terminal domain-containing protein</fullName>
    </recommendedName>
</protein>
<sequence>MKMLNQQGAALVIVLITITVFTIVGATVMSSTLNTTKQTIITEENIQGTHLAEMGVDYYKAKIEKSLIQLNNLNNIQQEIQKAMDYNSDFSFKIENIVMTETSLPTKDILEITFDSKGYKEEKQIGKTIKGSIYLKKPFNPSDEESPGESAENFPRPPTTYTERTSNNIGNQAEETITTDTRVDGNLNLETRNNLNVYADLYVDGKTILYNDSKLFIHETGFFNGKMELKNSSQLTVHNDGYFNEGLELKNDGIITIKGNAYFYNLIQQMLTVYNSGQIIIDGDAYFYNSESNFADIKSNAIICIKGTLHYNTLPPSDIILSPSCPSTGQGIYAQKIEPVTEGTNNQWNLSPDSLNTIYN</sequence>
<accession>A0A366Y591</accession>
<evidence type="ECO:0000256" key="1">
    <source>
        <dbReference type="SAM" id="MobiDB-lite"/>
    </source>
</evidence>
<proteinExistence type="predicted"/>
<evidence type="ECO:0008006" key="4">
    <source>
        <dbReference type="Google" id="ProtNLM"/>
    </source>
</evidence>
<dbReference type="EMBL" id="QOCW01000001">
    <property type="protein sequence ID" value="RBW71583.1"/>
    <property type="molecule type" value="Genomic_DNA"/>
</dbReference>
<reference evidence="2 3" key="1">
    <citation type="submission" date="2018-07" db="EMBL/GenBank/DDBJ databases">
        <title>Lottiidibacillus patelloidae gen. nov., sp. nov., isolated from the intestinal tract of a marine limpet and the reclassification of B. taeanensis BH030017T, B. algicola KMM 3737T and B. hwajinpoensis SW-72T as genus Lottiidibacillus.</title>
        <authorList>
            <person name="Liu R."/>
            <person name="Huang Z."/>
        </authorList>
    </citation>
    <scope>NUCLEOTIDE SEQUENCE [LARGE SCALE GENOMIC DNA]</scope>
    <source>
        <strain evidence="2 3">BH030017</strain>
    </source>
</reference>
<evidence type="ECO:0000313" key="3">
    <source>
        <dbReference type="Proteomes" id="UP000253314"/>
    </source>
</evidence>
<dbReference type="OrthoDB" id="2810533at2"/>
<gene>
    <name evidence="2" type="ORF">DS031_02215</name>
</gene>
<dbReference type="AlphaFoldDB" id="A0A366Y591"/>
<evidence type="ECO:0000313" key="2">
    <source>
        <dbReference type="EMBL" id="RBW71583.1"/>
    </source>
</evidence>
<organism evidence="2 3">
    <name type="scientific">Bacillus taeanensis</name>
    <dbReference type="NCBI Taxonomy" id="273032"/>
    <lineage>
        <taxon>Bacteria</taxon>
        <taxon>Bacillati</taxon>
        <taxon>Bacillota</taxon>
        <taxon>Bacilli</taxon>
        <taxon>Bacillales</taxon>
        <taxon>Bacillaceae</taxon>
        <taxon>Bacillus</taxon>
    </lineage>
</organism>
<dbReference type="RefSeq" id="WP_113804285.1">
    <property type="nucleotide sequence ID" value="NZ_QOCW01000001.1"/>
</dbReference>
<feature type="region of interest" description="Disordered" evidence="1">
    <location>
        <begin position="136"/>
        <end position="168"/>
    </location>
</feature>
<feature type="compositionally biased region" description="Polar residues" evidence="1">
    <location>
        <begin position="159"/>
        <end position="168"/>
    </location>
</feature>
<keyword evidence="3" id="KW-1185">Reference proteome</keyword>